<dbReference type="GO" id="GO:0020037">
    <property type="term" value="F:heme binding"/>
    <property type="evidence" value="ECO:0007669"/>
    <property type="project" value="InterPro"/>
</dbReference>
<evidence type="ECO:0000256" key="8">
    <source>
        <dbReference type="SAM" id="SignalP"/>
    </source>
</evidence>
<dbReference type="VEuPathDB" id="VectorBase:LLOJ007354"/>
<proteinExistence type="predicted"/>
<dbReference type="PANTHER" id="PTHR11475:SF86">
    <property type="entry name" value="PEROXIDASE"/>
    <property type="match status" value="1"/>
</dbReference>
<feature type="binding site" description="axial binding residue" evidence="7">
    <location>
        <position position="426"/>
    </location>
    <ligand>
        <name>heme b</name>
        <dbReference type="ChEBI" id="CHEBI:60344"/>
    </ligand>
    <ligandPart>
        <name>Fe</name>
        <dbReference type="ChEBI" id="CHEBI:18248"/>
    </ligandPart>
</feature>
<dbReference type="PANTHER" id="PTHR11475">
    <property type="entry name" value="OXIDASE/PEROXIDASE"/>
    <property type="match status" value="1"/>
</dbReference>
<organism evidence="10 11">
    <name type="scientific">Lutzomyia longipalpis</name>
    <name type="common">Sand fly</name>
    <dbReference type="NCBI Taxonomy" id="7200"/>
    <lineage>
        <taxon>Eukaryota</taxon>
        <taxon>Metazoa</taxon>
        <taxon>Ecdysozoa</taxon>
        <taxon>Arthropoda</taxon>
        <taxon>Hexapoda</taxon>
        <taxon>Insecta</taxon>
        <taxon>Pterygota</taxon>
        <taxon>Neoptera</taxon>
        <taxon>Endopterygota</taxon>
        <taxon>Diptera</taxon>
        <taxon>Nematocera</taxon>
        <taxon>Psychodoidea</taxon>
        <taxon>Psychodidae</taxon>
        <taxon>Lutzomyia</taxon>
        <taxon>Lutzomyia</taxon>
    </lineage>
</organism>
<reference evidence="9" key="2">
    <citation type="journal article" date="2020" name="BMC">
        <title>Leishmania infection induces a limited differential gene expression in the sand fly midgut.</title>
        <authorList>
            <person name="Coutinho-Abreu I.V."/>
            <person name="Serafim T.D."/>
            <person name="Meneses C."/>
            <person name="Kamhawi S."/>
            <person name="Oliveira F."/>
            <person name="Valenzuela J.G."/>
        </authorList>
    </citation>
    <scope>NUCLEOTIDE SEQUENCE</scope>
    <source>
        <strain evidence="9">Jacobina</strain>
        <tissue evidence="9">Midgut</tissue>
    </source>
</reference>
<evidence type="ECO:0000256" key="7">
    <source>
        <dbReference type="PIRSR" id="PIRSR619791-2"/>
    </source>
</evidence>
<name>A0A1B0CR56_LUTLO</name>
<dbReference type="Pfam" id="PF03098">
    <property type="entry name" value="An_peroxidase"/>
    <property type="match status" value="2"/>
</dbReference>
<evidence type="ECO:0000256" key="5">
    <source>
        <dbReference type="ARBA" id="ARBA00022729"/>
    </source>
</evidence>
<dbReference type="InterPro" id="IPR010255">
    <property type="entry name" value="Haem_peroxidase_sf"/>
</dbReference>
<keyword evidence="11" id="KW-1185">Reference proteome</keyword>
<dbReference type="GO" id="GO:0006979">
    <property type="term" value="P:response to oxidative stress"/>
    <property type="evidence" value="ECO:0007669"/>
    <property type="project" value="InterPro"/>
</dbReference>
<keyword evidence="7" id="KW-0349">Heme</keyword>
<dbReference type="CDD" id="cd09823">
    <property type="entry name" value="peroxinectin_like"/>
    <property type="match status" value="1"/>
</dbReference>
<evidence type="ECO:0000256" key="6">
    <source>
        <dbReference type="ARBA" id="ARBA00023157"/>
    </source>
</evidence>
<evidence type="ECO:0000256" key="2">
    <source>
        <dbReference type="ARBA" id="ARBA00012313"/>
    </source>
</evidence>
<evidence type="ECO:0000256" key="3">
    <source>
        <dbReference type="ARBA" id="ARBA00022559"/>
    </source>
</evidence>
<keyword evidence="5 8" id="KW-0732">Signal</keyword>
<dbReference type="InterPro" id="IPR037120">
    <property type="entry name" value="Haem_peroxidase_sf_animal"/>
</dbReference>
<evidence type="ECO:0000313" key="11">
    <source>
        <dbReference type="Proteomes" id="UP000092461"/>
    </source>
</evidence>
<sequence length="1220" mass="138345">MKVPFLLLVATLGTVHSTTLGESSYSIIHDRGVRSYFSTPFSHGKTRGYAGFYGQSFAQSNPFGVAGPGSAGIGGGKTCGVPPTNCVRSRYRTFNGVCNNLVNPGWGMAAGSYSRLLSPKYGDGVSSPTTSVTGEDLPSARVISVDVFGERDVPDPKYTLLNMQWGQIMTHDMSLQFGGSQAQKHATSCCTDQGRIMEQRSLHSTCYPIIVPPHDPVYNDFDSHCMSFVRTLTDRDVGCPHVQFGAPAEQLTEVTAFLDLSLVYANSDQMNAQLRTFSGGRMITEQRHGREWPPHNPNASTVCTMATGINDVCYLAGDVRVNQNPGLTSLQVMLLTEHNQIADALASINPHWDDERVFQEARRINGAQFQHISYYEWLPIFLGQKNMRNNGLIYETTPGSYVNDYDSSIDPRVINSFATAAFRYFHTQIEGRLDLLSEHRARTSSLRLSDWLNRPVIVEAEFDNLCRGMVTQPEEDTDDNIDTEIKHYLFRLDNPIGQDLKAIDIQRNRDHGLASYNDFREFCGLKRATTFEDFLDLISPRHVEKLRAHYTSPEDVDLTVGAALEAHVAGALAGPTFLCILTEQFFRTRVGDRFFYENGNIDSAFTREQLQSIRTSTAARLVCDNTNIHYIQPRAFERIHLGNELQPCASLPRIDFNLWKEEVIPYRAIDGVCNNLNYPNAGRAVTTFARITLPTYDHDIDIVRKGSDYRSLPLARNLVVYFFYNTSIYDTYAEQLNYERMPNMAALIFSQVVAHDITQKLITQNPYSEKGIQCCARRNLRVLPEDELNSACIPIEISPRDPIYQRYSVGCIDVIRSETISPYGKTLSAAQQMNRATAIPDLSVVYGSTKVDSDGMRTFSGGRLQMSSDDILPETPNCTSNACYRSGDSRANQTPFLAIWYSLFFRHHNRVARILATLNSHWDDEKLFQETRRILIAQYQHILYHEFLPAFFGNDVISSLNVPYSPHIQPTTANEFAGSAFRVFHLFLPNRFVFADARDNIETILLSDTVFNSRMLQTRYDEILRGYVKQRINTQGYSDEVLHRIFKNKDGIGIDLLSMDILRGRDHGFSPYVKYLEFCGYNKINDFDDLGKFIDFKIIEKLKKSYRSVFDIDLMVGALLENTHGELIGPTFKHIILEQLKRLRAGDRYFYDRTDGVYPFTAGHQLNEIRKYTIGHLLCENSNIEAVPRSAFITPRSDSDFIRCSDLPRLEYSPWRVSRY</sequence>
<reference evidence="10" key="3">
    <citation type="submission" date="2020-05" db="UniProtKB">
        <authorList>
            <consortium name="EnsemblMetazoa"/>
        </authorList>
    </citation>
    <scope>IDENTIFICATION</scope>
    <source>
        <strain evidence="10">Jacobina</strain>
    </source>
</reference>
<reference evidence="11" key="1">
    <citation type="submission" date="2012-05" db="EMBL/GenBank/DDBJ databases">
        <title>Whole Genome Assembly of Lutzomyia longipalpis.</title>
        <authorList>
            <person name="Richards S."/>
            <person name="Qu C."/>
            <person name="Dillon R."/>
            <person name="Worley K."/>
            <person name="Scherer S."/>
            <person name="Batterton M."/>
            <person name="Taylor A."/>
            <person name="Hawes A."/>
            <person name="Hernandez B."/>
            <person name="Kovar C."/>
            <person name="Mandapat C."/>
            <person name="Pham C."/>
            <person name="Qu C."/>
            <person name="Jing C."/>
            <person name="Bess C."/>
            <person name="Bandaranaike D."/>
            <person name="Ngo D."/>
            <person name="Ongeri F."/>
            <person name="Arias F."/>
            <person name="Lara F."/>
            <person name="Weissenberger G."/>
            <person name="Kamau G."/>
            <person name="Han H."/>
            <person name="Shen H."/>
            <person name="Dinh H."/>
            <person name="Khalil I."/>
            <person name="Jones J."/>
            <person name="Shafer J."/>
            <person name="Jayaseelan J."/>
            <person name="Quiroz J."/>
            <person name="Blankenburg K."/>
            <person name="Nguyen L."/>
            <person name="Jackson L."/>
            <person name="Francisco L."/>
            <person name="Tang L.-Y."/>
            <person name="Pu L.-L."/>
            <person name="Perales L."/>
            <person name="Lorensuhewa L."/>
            <person name="Munidasa M."/>
            <person name="Coyle M."/>
            <person name="Taylor M."/>
            <person name="Puazo M."/>
            <person name="Firestine M."/>
            <person name="Scheel M."/>
            <person name="Javaid M."/>
            <person name="Wang M."/>
            <person name="Li M."/>
            <person name="Tabassum N."/>
            <person name="Saada N."/>
            <person name="Osuji N."/>
            <person name="Aqrawi P."/>
            <person name="Fu Q."/>
            <person name="Thornton R."/>
            <person name="Raj R."/>
            <person name="Goodspeed R."/>
            <person name="Mata R."/>
            <person name="Najjar R."/>
            <person name="Gubbala S."/>
            <person name="Lee S."/>
            <person name="Denson S."/>
            <person name="Patil S."/>
            <person name="Macmil S."/>
            <person name="Qi S."/>
            <person name="Matskevitch T."/>
            <person name="Palculict T."/>
            <person name="Mathew T."/>
            <person name="Vee V."/>
            <person name="Velamala V."/>
            <person name="Korchina V."/>
            <person name="Cai W."/>
            <person name="Liu W."/>
            <person name="Dai W."/>
            <person name="Zou X."/>
            <person name="Zhu Y."/>
            <person name="Zhang Y."/>
            <person name="Wu Y.-Q."/>
            <person name="Xin Y."/>
            <person name="Nazarath L."/>
            <person name="Kovar C."/>
            <person name="Han Y."/>
            <person name="Muzny D."/>
            <person name="Gibbs R."/>
        </authorList>
    </citation>
    <scope>NUCLEOTIDE SEQUENCE [LARGE SCALE GENOMIC DNA]</scope>
    <source>
        <strain evidence="11">Jacobina</strain>
    </source>
</reference>
<dbReference type="EMBL" id="GITU01006585">
    <property type="protein sequence ID" value="MBC1175288.1"/>
    <property type="molecule type" value="Transcribed_RNA"/>
</dbReference>
<dbReference type="PROSITE" id="PS50292">
    <property type="entry name" value="PEROXIDASE_3"/>
    <property type="match status" value="2"/>
</dbReference>
<keyword evidence="4 7" id="KW-0479">Metal-binding</keyword>
<dbReference type="PRINTS" id="PR00457">
    <property type="entry name" value="ANPEROXIDASE"/>
</dbReference>
<evidence type="ECO:0000256" key="4">
    <source>
        <dbReference type="ARBA" id="ARBA00022723"/>
    </source>
</evidence>
<keyword evidence="3 9" id="KW-0560">Oxidoreductase</keyword>
<dbReference type="AlphaFoldDB" id="A0A1B0CR56"/>
<dbReference type="VEuPathDB" id="VectorBase:LLONM1_003859"/>
<dbReference type="EMBL" id="AJWK01024414">
    <property type="status" value="NOT_ANNOTATED_CDS"/>
    <property type="molecule type" value="Genomic_DNA"/>
</dbReference>
<dbReference type="GO" id="GO:0046872">
    <property type="term" value="F:metal ion binding"/>
    <property type="evidence" value="ECO:0007669"/>
    <property type="project" value="UniProtKB-KW"/>
</dbReference>
<protein>
    <recommendedName>
        <fullName evidence="2">peroxidase</fullName>
        <ecNumber evidence="2">1.11.1.7</ecNumber>
    </recommendedName>
</protein>
<dbReference type="Gene3D" id="1.10.640.10">
    <property type="entry name" value="Haem peroxidase domain superfamily, animal type"/>
    <property type="match status" value="2"/>
</dbReference>
<dbReference type="EC" id="1.11.1.7" evidence="2"/>
<dbReference type="FunFam" id="1.10.640.10:FF:000009">
    <property type="entry name" value="Peroxidase, isoform B"/>
    <property type="match status" value="1"/>
</dbReference>
<comment type="catalytic activity">
    <reaction evidence="1">
        <text>2 a phenolic donor + H2O2 = 2 a phenolic radical donor + 2 H2O</text>
        <dbReference type="Rhea" id="RHEA:56136"/>
        <dbReference type="ChEBI" id="CHEBI:15377"/>
        <dbReference type="ChEBI" id="CHEBI:16240"/>
        <dbReference type="ChEBI" id="CHEBI:139520"/>
        <dbReference type="ChEBI" id="CHEBI:139521"/>
        <dbReference type="EC" id="1.11.1.7"/>
    </reaction>
</comment>
<evidence type="ECO:0000256" key="1">
    <source>
        <dbReference type="ARBA" id="ARBA00000189"/>
    </source>
</evidence>
<dbReference type="FunFam" id="1.10.640.10:FF:000007">
    <property type="entry name" value="Peroxidase mlt-7"/>
    <property type="match status" value="1"/>
</dbReference>
<dbReference type="SUPFAM" id="SSF48113">
    <property type="entry name" value="Heme-dependent peroxidases"/>
    <property type="match status" value="2"/>
</dbReference>
<evidence type="ECO:0000313" key="10">
    <source>
        <dbReference type="EnsemblMetazoa" id="LLOJ007354-PA"/>
    </source>
</evidence>
<feature type="chain" id="PRO_5044555453" description="peroxidase" evidence="8">
    <location>
        <begin position="18"/>
        <end position="1220"/>
    </location>
</feature>
<dbReference type="InterPro" id="IPR019791">
    <property type="entry name" value="Haem_peroxidase_animal"/>
</dbReference>
<keyword evidence="3 9" id="KW-0575">Peroxidase</keyword>
<keyword evidence="6" id="KW-1015">Disulfide bond</keyword>
<evidence type="ECO:0000313" key="9">
    <source>
        <dbReference type="EMBL" id="MBC1175288.1"/>
    </source>
</evidence>
<dbReference type="Proteomes" id="UP000092461">
    <property type="component" value="Unassembled WGS sequence"/>
</dbReference>
<feature type="signal peptide" evidence="8">
    <location>
        <begin position="1"/>
        <end position="17"/>
    </location>
</feature>
<accession>A0A1B0CR56</accession>
<keyword evidence="7" id="KW-0408">Iron</keyword>
<dbReference type="EnsemblMetazoa" id="LLOJ007354-RA">
    <property type="protein sequence ID" value="LLOJ007354-PA"/>
    <property type="gene ID" value="LLOJ007354"/>
</dbReference>
<dbReference type="GO" id="GO:0140825">
    <property type="term" value="F:lactoperoxidase activity"/>
    <property type="evidence" value="ECO:0007669"/>
    <property type="project" value="UniProtKB-EC"/>
</dbReference>